<evidence type="ECO:0008006" key="4">
    <source>
        <dbReference type="Google" id="ProtNLM"/>
    </source>
</evidence>
<evidence type="ECO:0000313" key="3">
    <source>
        <dbReference type="Proteomes" id="UP000034854"/>
    </source>
</evidence>
<reference evidence="2 3" key="1">
    <citation type="journal article" date="2015" name="Nature">
        <title>rRNA introns, odd ribosomes, and small enigmatic genomes across a large radiation of phyla.</title>
        <authorList>
            <person name="Brown C.T."/>
            <person name="Hug L.A."/>
            <person name="Thomas B.C."/>
            <person name="Sharon I."/>
            <person name="Castelle C.J."/>
            <person name="Singh A."/>
            <person name="Wilkins M.J."/>
            <person name="Williams K.H."/>
            <person name="Banfield J.F."/>
        </authorList>
    </citation>
    <scope>NUCLEOTIDE SEQUENCE [LARGE SCALE GENOMIC DNA]</scope>
</reference>
<dbReference type="AlphaFoldDB" id="A0A0G0UBY5"/>
<organism evidence="2 3">
    <name type="scientific">Candidatus Curtissbacteria bacterium GW2011_GWA1_41_11</name>
    <dbReference type="NCBI Taxonomy" id="1618409"/>
    <lineage>
        <taxon>Bacteria</taxon>
        <taxon>Candidatus Curtissiibacteriota</taxon>
    </lineage>
</organism>
<feature type="transmembrane region" description="Helical" evidence="1">
    <location>
        <begin position="52"/>
        <end position="70"/>
    </location>
</feature>
<keyword evidence="1" id="KW-0472">Membrane</keyword>
<accession>A0A0G0UBY5</accession>
<keyword evidence="1" id="KW-0812">Transmembrane</keyword>
<sequence>MYSEFEGQQEGERILYTVSPHPLVKTIAITRILVLALVFFIITYLISPTIGIIALVISIVLVAGGIWWNTHVYKTSKTYLTDRRVYRIEVVSPFFQTKRALFWTEALKAKGYAPNMFWRMLKIGTVEIQPHLDTNEGVRITDVYFFEDLANYIDKILYLVKNNPGDIPTIRPFIPKPAGSRT</sequence>
<dbReference type="EMBL" id="LCAG01000014">
    <property type="protein sequence ID" value="KKR86473.1"/>
    <property type="molecule type" value="Genomic_DNA"/>
</dbReference>
<evidence type="ECO:0000256" key="1">
    <source>
        <dbReference type="SAM" id="Phobius"/>
    </source>
</evidence>
<dbReference type="Proteomes" id="UP000034854">
    <property type="component" value="Unassembled WGS sequence"/>
</dbReference>
<protein>
    <recommendedName>
        <fullName evidence="4">DUF304 domain-containing protein</fullName>
    </recommendedName>
</protein>
<name>A0A0G0UBY5_9BACT</name>
<gene>
    <name evidence="2" type="ORF">UU34_C0014G0009</name>
</gene>
<comment type="caution">
    <text evidence="2">The sequence shown here is derived from an EMBL/GenBank/DDBJ whole genome shotgun (WGS) entry which is preliminary data.</text>
</comment>
<feature type="transmembrane region" description="Helical" evidence="1">
    <location>
        <begin position="23"/>
        <end position="46"/>
    </location>
</feature>
<evidence type="ECO:0000313" key="2">
    <source>
        <dbReference type="EMBL" id="KKR86473.1"/>
    </source>
</evidence>
<proteinExistence type="predicted"/>
<keyword evidence="1" id="KW-1133">Transmembrane helix</keyword>